<proteinExistence type="predicted"/>
<evidence type="ECO:0000313" key="2">
    <source>
        <dbReference type="Proteomes" id="UP001142489"/>
    </source>
</evidence>
<name>A0A9Q0XWY7_9SAUR</name>
<gene>
    <name evidence="1" type="ORF">JRQ81_014242</name>
</gene>
<dbReference type="AlphaFoldDB" id="A0A9Q0XWY7"/>
<comment type="caution">
    <text evidence="1">The sequence shown here is derived from an EMBL/GenBank/DDBJ whole genome shotgun (WGS) entry which is preliminary data.</text>
</comment>
<dbReference type="Proteomes" id="UP001142489">
    <property type="component" value="Unassembled WGS sequence"/>
</dbReference>
<organism evidence="1 2">
    <name type="scientific">Phrynocephalus forsythii</name>
    <dbReference type="NCBI Taxonomy" id="171643"/>
    <lineage>
        <taxon>Eukaryota</taxon>
        <taxon>Metazoa</taxon>
        <taxon>Chordata</taxon>
        <taxon>Craniata</taxon>
        <taxon>Vertebrata</taxon>
        <taxon>Euteleostomi</taxon>
        <taxon>Lepidosauria</taxon>
        <taxon>Squamata</taxon>
        <taxon>Bifurcata</taxon>
        <taxon>Unidentata</taxon>
        <taxon>Episquamata</taxon>
        <taxon>Toxicofera</taxon>
        <taxon>Iguania</taxon>
        <taxon>Acrodonta</taxon>
        <taxon>Agamidae</taxon>
        <taxon>Agaminae</taxon>
        <taxon>Phrynocephalus</taxon>
    </lineage>
</organism>
<evidence type="ECO:0000313" key="1">
    <source>
        <dbReference type="EMBL" id="KAJ7332062.1"/>
    </source>
</evidence>
<dbReference type="EMBL" id="JAPFRF010000005">
    <property type="protein sequence ID" value="KAJ7332062.1"/>
    <property type="molecule type" value="Genomic_DNA"/>
</dbReference>
<protein>
    <submittedName>
        <fullName evidence="1">Uncharacterized protein</fullName>
    </submittedName>
</protein>
<sequence>MECIPGNVRPSNLKRNFRFPMETTEALHRLSGEGLACDQPPIRHHVEVSRKTGRTLQE</sequence>
<accession>A0A9Q0XWY7</accession>
<reference evidence="1" key="1">
    <citation type="journal article" date="2023" name="DNA Res.">
        <title>Chromosome-level genome assembly of Phrynocephalus forsythii using third-generation DNA sequencing and Hi-C analysis.</title>
        <authorList>
            <person name="Qi Y."/>
            <person name="Zhao W."/>
            <person name="Zhao Y."/>
            <person name="Niu C."/>
            <person name="Cao S."/>
            <person name="Zhang Y."/>
        </authorList>
    </citation>
    <scope>NUCLEOTIDE SEQUENCE</scope>
    <source>
        <tissue evidence="1">Muscle</tissue>
    </source>
</reference>
<keyword evidence="2" id="KW-1185">Reference proteome</keyword>